<dbReference type="EC" id="5.4.99.12" evidence="2"/>
<feature type="non-terminal residue" evidence="4">
    <location>
        <position position="1"/>
    </location>
</feature>
<reference evidence="5" key="2">
    <citation type="submission" date="2008-08" db="EMBL/GenBank/DDBJ databases">
        <authorList>
            <consortium name="Diatom Consortium"/>
            <person name="Grigoriev I."/>
            <person name="Grimwood J."/>
            <person name="Kuo A."/>
            <person name="Otillar R.P."/>
            <person name="Salamov A."/>
            <person name="Detter J.C."/>
            <person name="Lindquist E."/>
            <person name="Shapiro H."/>
            <person name="Lucas S."/>
            <person name="Glavina del Rio T."/>
            <person name="Pitluck S."/>
            <person name="Rokhsar D."/>
            <person name="Bowler C."/>
        </authorList>
    </citation>
    <scope>GENOME REANNOTATION</scope>
    <source>
        <strain evidence="5">CCAP 1055/1</strain>
    </source>
</reference>
<dbReference type="InterPro" id="IPR001406">
    <property type="entry name" value="PsdUridine_synth_TruA"/>
</dbReference>
<organism evidence="4 5">
    <name type="scientific">Phaeodactylum tricornutum (strain CCAP 1055/1)</name>
    <dbReference type="NCBI Taxonomy" id="556484"/>
    <lineage>
        <taxon>Eukaryota</taxon>
        <taxon>Sar</taxon>
        <taxon>Stramenopiles</taxon>
        <taxon>Ochrophyta</taxon>
        <taxon>Bacillariophyta</taxon>
        <taxon>Bacillariophyceae</taxon>
        <taxon>Bacillariophycidae</taxon>
        <taxon>Naviculales</taxon>
        <taxon>Phaeodactylaceae</taxon>
        <taxon>Phaeodactylum</taxon>
    </lineage>
</organism>
<dbReference type="SUPFAM" id="SSF55120">
    <property type="entry name" value="Pseudouridine synthase"/>
    <property type="match status" value="1"/>
</dbReference>
<dbReference type="RefSeq" id="XP_002179230.1">
    <property type="nucleotide sequence ID" value="XM_002179194.1"/>
</dbReference>
<keyword evidence="1 2" id="KW-0413">Isomerase</keyword>
<dbReference type="InterPro" id="IPR020097">
    <property type="entry name" value="PsdUridine_synth_TruA_a/b_dom"/>
</dbReference>
<keyword evidence="2" id="KW-0819">tRNA processing</keyword>
<dbReference type="HOGENOM" id="CLU_2892969_0_0_1"/>
<feature type="non-terminal residue" evidence="4">
    <location>
        <position position="63"/>
    </location>
</feature>
<comment type="similarity">
    <text evidence="2">Belongs to the tRNA pseudouridine synthase TruA family.</text>
</comment>
<gene>
    <name evidence="4" type="ORF">PHATRDRAFT_8475</name>
</gene>
<dbReference type="InterPro" id="IPR020103">
    <property type="entry name" value="PsdUridine_synth_cat_dom_sf"/>
</dbReference>
<dbReference type="KEGG" id="pti:PHATRDRAFT_8475"/>
<dbReference type="PaxDb" id="2850-Phatr8475"/>
<dbReference type="OrthoDB" id="271910at2759"/>
<dbReference type="InParanoid" id="B7FWV8"/>
<reference evidence="4 5" key="1">
    <citation type="journal article" date="2008" name="Nature">
        <title>The Phaeodactylum genome reveals the evolutionary history of diatom genomes.</title>
        <authorList>
            <person name="Bowler C."/>
            <person name="Allen A.E."/>
            <person name="Badger J.H."/>
            <person name="Grimwood J."/>
            <person name="Jabbari K."/>
            <person name="Kuo A."/>
            <person name="Maheswari U."/>
            <person name="Martens C."/>
            <person name="Maumus F."/>
            <person name="Otillar R.P."/>
            <person name="Rayko E."/>
            <person name="Salamov A."/>
            <person name="Vandepoele K."/>
            <person name="Beszteri B."/>
            <person name="Gruber A."/>
            <person name="Heijde M."/>
            <person name="Katinka M."/>
            <person name="Mock T."/>
            <person name="Valentin K."/>
            <person name="Verret F."/>
            <person name="Berges J.A."/>
            <person name="Brownlee C."/>
            <person name="Cadoret J.P."/>
            <person name="Chiovitti A."/>
            <person name="Choi C.J."/>
            <person name="Coesel S."/>
            <person name="De Martino A."/>
            <person name="Detter J.C."/>
            <person name="Durkin C."/>
            <person name="Falciatore A."/>
            <person name="Fournet J."/>
            <person name="Haruta M."/>
            <person name="Huysman M.J."/>
            <person name="Jenkins B.D."/>
            <person name="Jiroutova K."/>
            <person name="Jorgensen R.E."/>
            <person name="Joubert Y."/>
            <person name="Kaplan A."/>
            <person name="Kroger N."/>
            <person name="Kroth P.G."/>
            <person name="La Roche J."/>
            <person name="Lindquist E."/>
            <person name="Lommer M."/>
            <person name="Martin-Jezequel V."/>
            <person name="Lopez P.J."/>
            <person name="Lucas S."/>
            <person name="Mangogna M."/>
            <person name="McGinnis K."/>
            <person name="Medlin L.K."/>
            <person name="Montsant A."/>
            <person name="Oudot-Le Secq M.P."/>
            <person name="Napoli C."/>
            <person name="Obornik M."/>
            <person name="Parker M.S."/>
            <person name="Petit J.L."/>
            <person name="Porcel B.M."/>
            <person name="Poulsen N."/>
            <person name="Robison M."/>
            <person name="Rychlewski L."/>
            <person name="Rynearson T.A."/>
            <person name="Schmutz J."/>
            <person name="Shapiro H."/>
            <person name="Siaut M."/>
            <person name="Stanley M."/>
            <person name="Sussman M.R."/>
            <person name="Taylor A.R."/>
            <person name="Vardi A."/>
            <person name="von Dassow P."/>
            <person name="Vyverman W."/>
            <person name="Willis A."/>
            <person name="Wyrwicz L.S."/>
            <person name="Rokhsar D.S."/>
            <person name="Weissenbach J."/>
            <person name="Armbrust E.V."/>
            <person name="Green B.R."/>
            <person name="Van de Peer Y."/>
            <person name="Grigoriev I.V."/>
        </authorList>
    </citation>
    <scope>NUCLEOTIDE SEQUENCE [LARGE SCALE GENOMIC DNA]</scope>
    <source>
        <strain evidence="4 5">CCAP 1055/1</strain>
    </source>
</reference>
<evidence type="ECO:0000313" key="5">
    <source>
        <dbReference type="Proteomes" id="UP000000759"/>
    </source>
</evidence>
<keyword evidence="5" id="KW-1185">Reference proteome</keyword>
<dbReference type="GO" id="GO:0031119">
    <property type="term" value="P:tRNA pseudouridine synthesis"/>
    <property type="evidence" value="ECO:0007669"/>
    <property type="project" value="TreeGrafter"/>
</dbReference>
<dbReference type="GO" id="GO:0003723">
    <property type="term" value="F:RNA binding"/>
    <property type="evidence" value="ECO:0007669"/>
    <property type="project" value="InterPro"/>
</dbReference>
<dbReference type="GeneID" id="7200243"/>
<dbReference type="InterPro" id="IPR020094">
    <property type="entry name" value="TruA/RsuA/RluB/E/F_N"/>
</dbReference>
<dbReference type="AlphaFoldDB" id="B7FWV8"/>
<evidence type="ECO:0000259" key="3">
    <source>
        <dbReference type="Pfam" id="PF01416"/>
    </source>
</evidence>
<dbReference type="Pfam" id="PF01416">
    <property type="entry name" value="PseudoU_synth_1"/>
    <property type="match status" value="1"/>
</dbReference>
<dbReference type="Gene3D" id="3.30.70.580">
    <property type="entry name" value="Pseudouridine synthase I, catalytic domain, N-terminal subdomain"/>
    <property type="match status" value="1"/>
</dbReference>
<evidence type="ECO:0000313" key="4">
    <source>
        <dbReference type="EMBL" id="EEC49053.1"/>
    </source>
</evidence>
<protein>
    <recommendedName>
        <fullName evidence="2">tRNA pseudouridine synthase</fullName>
        <ecNumber evidence="2">5.4.99.12</ecNumber>
    </recommendedName>
</protein>
<proteinExistence type="inferred from homology"/>
<dbReference type="STRING" id="556484.B7FWV8"/>
<dbReference type="EMBL" id="CM000609">
    <property type="protein sequence ID" value="EEC49053.1"/>
    <property type="molecule type" value="Genomic_DNA"/>
</dbReference>
<evidence type="ECO:0000256" key="1">
    <source>
        <dbReference type="ARBA" id="ARBA00023235"/>
    </source>
</evidence>
<feature type="domain" description="Pseudouridine synthase I TruA alpha/beta" evidence="3">
    <location>
        <begin position="4"/>
        <end position="58"/>
    </location>
</feature>
<dbReference type="eggNOG" id="ENOG502SFCI">
    <property type="taxonomic scope" value="Eukaryota"/>
</dbReference>
<comment type="catalytic activity">
    <reaction evidence="2">
        <text>uridine(38/39/40) in tRNA = pseudouridine(38/39/40) in tRNA</text>
        <dbReference type="Rhea" id="RHEA:22376"/>
        <dbReference type="Rhea" id="RHEA-COMP:10085"/>
        <dbReference type="Rhea" id="RHEA-COMP:10087"/>
        <dbReference type="ChEBI" id="CHEBI:65314"/>
        <dbReference type="ChEBI" id="CHEBI:65315"/>
        <dbReference type="EC" id="5.4.99.12"/>
    </reaction>
</comment>
<dbReference type="PANTHER" id="PTHR11142">
    <property type="entry name" value="PSEUDOURIDYLATE SYNTHASE"/>
    <property type="match status" value="1"/>
</dbReference>
<accession>B7FWV8</accession>
<dbReference type="Proteomes" id="UP000000759">
    <property type="component" value="Chromosome 6"/>
</dbReference>
<name>B7FWV8_PHATC</name>
<dbReference type="GO" id="GO:0160147">
    <property type="term" value="F:tRNA pseudouridine(38-40) synthase activity"/>
    <property type="evidence" value="ECO:0007669"/>
    <property type="project" value="UniProtKB-EC"/>
</dbReference>
<evidence type="ECO:0000256" key="2">
    <source>
        <dbReference type="RuleBase" id="RU003792"/>
    </source>
</evidence>
<dbReference type="PANTHER" id="PTHR11142:SF0">
    <property type="entry name" value="TRNA PSEUDOURIDINE SYNTHASE-LIKE 1"/>
    <property type="match status" value="1"/>
</dbReference>
<sequence length="63" mass="6851">LDLAYFGSDFCGWQRQAQSKKPSVQKIVEDAMQDALGYAVNVRVAGRTDAGVHALGQIGRVRT</sequence>